<sequence length="155" mass="16920">MIPNEARVEAAAKAICERDWKGTPGYKWNHIGDLEQQEYREAARAALGSTDSADALLRDSLVALERHLSARRNHTLAMHRGASGAMLSIHNAEHNEASLWLGVVRKVLAGKCFQCSGPAVTVLDNDALCKRHADEWVRAEGIEADNGTAHLAQQS</sequence>
<comment type="caution">
    <text evidence="1">The sequence shown here is derived from an EMBL/GenBank/DDBJ whole genome shotgun (WGS) entry which is preliminary data.</text>
</comment>
<accession>A0A418NU62</accession>
<organism evidence="1 2">
    <name type="scientific">Aurantiacibacter zhengii</name>
    <dbReference type="NCBI Taxonomy" id="2307003"/>
    <lineage>
        <taxon>Bacteria</taxon>
        <taxon>Pseudomonadati</taxon>
        <taxon>Pseudomonadota</taxon>
        <taxon>Alphaproteobacteria</taxon>
        <taxon>Sphingomonadales</taxon>
        <taxon>Erythrobacteraceae</taxon>
        <taxon>Aurantiacibacter</taxon>
    </lineage>
</organism>
<gene>
    <name evidence="1" type="ORF">D2V07_03730</name>
</gene>
<evidence type="ECO:0000313" key="1">
    <source>
        <dbReference type="EMBL" id="RIV87470.1"/>
    </source>
</evidence>
<dbReference type="Proteomes" id="UP000286576">
    <property type="component" value="Unassembled WGS sequence"/>
</dbReference>
<dbReference type="RefSeq" id="WP_119584931.1">
    <property type="nucleotide sequence ID" value="NZ_CAWODQ010000012.1"/>
</dbReference>
<protein>
    <submittedName>
        <fullName evidence="1">Uncharacterized protein</fullName>
    </submittedName>
</protein>
<keyword evidence="2" id="KW-1185">Reference proteome</keyword>
<name>A0A418NU62_9SPHN</name>
<reference evidence="1 2" key="1">
    <citation type="submission" date="2018-08" db="EMBL/GenBank/DDBJ databases">
        <title>Erythrobacter zhengii sp.nov., a bacterium isolated from deep-sea sediment.</title>
        <authorList>
            <person name="Fang C."/>
            <person name="Wu Y.-H."/>
            <person name="Sun C."/>
            <person name="Wang H."/>
            <person name="Cheng H."/>
            <person name="Meng F.-X."/>
            <person name="Wang C.-S."/>
            <person name="Xu X.-W."/>
        </authorList>
    </citation>
    <scope>NUCLEOTIDE SEQUENCE [LARGE SCALE GENOMIC DNA]</scope>
    <source>
        <strain evidence="1 2">V18</strain>
    </source>
</reference>
<proteinExistence type="predicted"/>
<evidence type="ECO:0000313" key="2">
    <source>
        <dbReference type="Proteomes" id="UP000286576"/>
    </source>
</evidence>
<dbReference type="EMBL" id="QXFL01000002">
    <property type="protein sequence ID" value="RIV87470.1"/>
    <property type="molecule type" value="Genomic_DNA"/>
</dbReference>
<dbReference type="AlphaFoldDB" id="A0A418NU62"/>